<reference evidence="2 4" key="2">
    <citation type="journal article" date="2018" name="Plant J.">
        <title>The Physcomitrella patens chromosome-scale assembly reveals moss genome structure and evolution.</title>
        <authorList>
            <person name="Lang D."/>
            <person name="Ullrich K.K."/>
            <person name="Murat F."/>
            <person name="Fuchs J."/>
            <person name="Jenkins J."/>
            <person name="Haas F.B."/>
            <person name="Piednoel M."/>
            <person name="Gundlach H."/>
            <person name="Van Bel M."/>
            <person name="Meyberg R."/>
            <person name="Vives C."/>
            <person name="Morata J."/>
            <person name="Symeonidi A."/>
            <person name="Hiss M."/>
            <person name="Muchero W."/>
            <person name="Kamisugi Y."/>
            <person name="Saleh O."/>
            <person name="Blanc G."/>
            <person name="Decker E.L."/>
            <person name="van Gessel N."/>
            <person name="Grimwood J."/>
            <person name="Hayes R.D."/>
            <person name="Graham S.W."/>
            <person name="Gunter L.E."/>
            <person name="McDaniel S.F."/>
            <person name="Hoernstein S.N.W."/>
            <person name="Larsson A."/>
            <person name="Li F.W."/>
            <person name="Perroud P.F."/>
            <person name="Phillips J."/>
            <person name="Ranjan P."/>
            <person name="Rokshar D.S."/>
            <person name="Rothfels C.J."/>
            <person name="Schneider L."/>
            <person name="Shu S."/>
            <person name="Stevenson D.W."/>
            <person name="Thummler F."/>
            <person name="Tillich M."/>
            <person name="Villarreal Aguilar J.C."/>
            <person name="Widiez T."/>
            <person name="Wong G.K."/>
            <person name="Wymore A."/>
            <person name="Zhang Y."/>
            <person name="Zimmer A.D."/>
            <person name="Quatrano R.S."/>
            <person name="Mayer K.F.X."/>
            <person name="Goodstein D."/>
            <person name="Casacuberta J.M."/>
            <person name="Vandepoele K."/>
            <person name="Reski R."/>
            <person name="Cuming A.C."/>
            <person name="Tuskan G.A."/>
            <person name="Maumus F."/>
            <person name="Salse J."/>
            <person name="Schmutz J."/>
            <person name="Rensing S.A."/>
        </authorList>
    </citation>
    <scope>NUCLEOTIDE SEQUENCE [LARGE SCALE GENOMIC DNA]</scope>
    <source>
        <strain evidence="3 4">cv. Gransden 2004</strain>
    </source>
</reference>
<evidence type="ECO:0000313" key="4">
    <source>
        <dbReference type="Proteomes" id="UP000006727"/>
    </source>
</evidence>
<keyword evidence="1" id="KW-0472">Membrane</keyword>
<sequence length="67" mass="7484">MELAELELDSRSMVWSVVLKAYVVSLLLLLSVLVWSVGDVWLQYVQDVFTSACVSIHYSLSRSSSSS</sequence>
<dbReference type="AlphaFoldDB" id="A0A2K1L9Q1"/>
<protein>
    <submittedName>
        <fullName evidence="2 3">Uncharacterized protein</fullName>
    </submittedName>
</protein>
<feature type="transmembrane region" description="Helical" evidence="1">
    <location>
        <begin position="12"/>
        <end position="35"/>
    </location>
</feature>
<keyword evidence="1" id="KW-0812">Transmembrane</keyword>
<gene>
    <name evidence="2" type="ORF">PHYPA_001183</name>
</gene>
<name>A0A2K1L9Q1_PHYPA</name>
<keyword evidence="1" id="KW-1133">Transmembrane helix</keyword>
<accession>A0A2K1L9Q1</accession>
<dbReference type="Gramene" id="Pp3c1_25790V3.2">
    <property type="protein sequence ID" value="PAC:32968091.CDS.1"/>
    <property type="gene ID" value="Pp3c1_25790"/>
</dbReference>
<dbReference type="EnsemblPlants" id="Pp3c1_25790V3.1">
    <property type="protein sequence ID" value="PAC:32968090.CDS.1"/>
    <property type="gene ID" value="Pp3c1_25790"/>
</dbReference>
<evidence type="ECO:0000313" key="2">
    <source>
        <dbReference type="EMBL" id="PNR62759.1"/>
    </source>
</evidence>
<keyword evidence="4" id="KW-1185">Reference proteome</keyword>
<reference evidence="3" key="3">
    <citation type="submission" date="2020-12" db="UniProtKB">
        <authorList>
            <consortium name="EnsemblPlants"/>
        </authorList>
    </citation>
    <scope>IDENTIFICATION</scope>
</reference>
<reference evidence="2 4" key="1">
    <citation type="journal article" date="2008" name="Science">
        <title>The Physcomitrella genome reveals evolutionary insights into the conquest of land by plants.</title>
        <authorList>
            <person name="Rensing S."/>
            <person name="Lang D."/>
            <person name="Zimmer A."/>
            <person name="Terry A."/>
            <person name="Salamov A."/>
            <person name="Shapiro H."/>
            <person name="Nishiyama T."/>
            <person name="Perroud P.-F."/>
            <person name="Lindquist E."/>
            <person name="Kamisugi Y."/>
            <person name="Tanahashi T."/>
            <person name="Sakakibara K."/>
            <person name="Fujita T."/>
            <person name="Oishi K."/>
            <person name="Shin-I T."/>
            <person name="Kuroki Y."/>
            <person name="Toyoda A."/>
            <person name="Suzuki Y."/>
            <person name="Hashimoto A."/>
            <person name="Yamaguchi K."/>
            <person name="Sugano A."/>
            <person name="Kohara Y."/>
            <person name="Fujiyama A."/>
            <person name="Anterola A."/>
            <person name="Aoki S."/>
            <person name="Ashton N."/>
            <person name="Barbazuk W.B."/>
            <person name="Barker E."/>
            <person name="Bennetzen J."/>
            <person name="Bezanilla M."/>
            <person name="Blankenship R."/>
            <person name="Cho S.H."/>
            <person name="Dutcher S."/>
            <person name="Estelle M."/>
            <person name="Fawcett J.A."/>
            <person name="Gundlach H."/>
            <person name="Hanada K."/>
            <person name="Heyl A."/>
            <person name="Hicks K.A."/>
            <person name="Hugh J."/>
            <person name="Lohr M."/>
            <person name="Mayer K."/>
            <person name="Melkozernov A."/>
            <person name="Murata T."/>
            <person name="Nelson D."/>
            <person name="Pils B."/>
            <person name="Prigge M."/>
            <person name="Reiss B."/>
            <person name="Renner T."/>
            <person name="Rombauts S."/>
            <person name="Rushton P."/>
            <person name="Sanderfoot A."/>
            <person name="Schween G."/>
            <person name="Shiu S.-H."/>
            <person name="Stueber K."/>
            <person name="Theodoulou F.L."/>
            <person name="Tu H."/>
            <person name="Van de Peer Y."/>
            <person name="Verrier P.J."/>
            <person name="Waters E."/>
            <person name="Wood A."/>
            <person name="Yang L."/>
            <person name="Cove D."/>
            <person name="Cuming A."/>
            <person name="Hasebe M."/>
            <person name="Lucas S."/>
            <person name="Mishler D.B."/>
            <person name="Reski R."/>
            <person name="Grigoriev I."/>
            <person name="Quatrano R.S."/>
            <person name="Boore J.L."/>
        </authorList>
    </citation>
    <scope>NUCLEOTIDE SEQUENCE [LARGE SCALE GENOMIC DNA]</scope>
    <source>
        <strain evidence="3 4">cv. Gransden 2004</strain>
    </source>
</reference>
<dbReference type="EMBL" id="ABEU02000001">
    <property type="protein sequence ID" value="PNR62759.1"/>
    <property type="molecule type" value="Genomic_DNA"/>
</dbReference>
<dbReference type="EnsemblPlants" id="Pp3c1_25790V3.2">
    <property type="protein sequence ID" value="PAC:32968091.CDS.1"/>
    <property type="gene ID" value="Pp3c1_25790"/>
</dbReference>
<dbReference type="Gramene" id="Pp3c1_25790V3.1">
    <property type="protein sequence ID" value="PAC:32968090.CDS.1"/>
    <property type="gene ID" value="Pp3c1_25790"/>
</dbReference>
<dbReference type="PaxDb" id="3218-PP1S21_49V6.1"/>
<proteinExistence type="predicted"/>
<dbReference type="InParanoid" id="A0A2K1L9Q1"/>
<dbReference type="Proteomes" id="UP000006727">
    <property type="component" value="Chromosome 1"/>
</dbReference>
<evidence type="ECO:0000313" key="3">
    <source>
        <dbReference type="EnsemblPlants" id="PAC:32968090.CDS.1"/>
    </source>
</evidence>
<organism evidence="2">
    <name type="scientific">Physcomitrium patens</name>
    <name type="common">Spreading-leaved earth moss</name>
    <name type="synonym">Physcomitrella patens</name>
    <dbReference type="NCBI Taxonomy" id="3218"/>
    <lineage>
        <taxon>Eukaryota</taxon>
        <taxon>Viridiplantae</taxon>
        <taxon>Streptophyta</taxon>
        <taxon>Embryophyta</taxon>
        <taxon>Bryophyta</taxon>
        <taxon>Bryophytina</taxon>
        <taxon>Bryopsida</taxon>
        <taxon>Funariidae</taxon>
        <taxon>Funariales</taxon>
        <taxon>Funariaceae</taxon>
        <taxon>Physcomitrium</taxon>
    </lineage>
</organism>
<evidence type="ECO:0000256" key="1">
    <source>
        <dbReference type="SAM" id="Phobius"/>
    </source>
</evidence>